<evidence type="ECO:0000313" key="3">
    <source>
        <dbReference type="Proteomes" id="UP000436088"/>
    </source>
</evidence>
<reference evidence="2" key="1">
    <citation type="submission" date="2019-09" db="EMBL/GenBank/DDBJ databases">
        <title>Draft genome information of white flower Hibiscus syriacus.</title>
        <authorList>
            <person name="Kim Y.-M."/>
        </authorList>
    </citation>
    <scope>NUCLEOTIDE SEQUENCE [LARGE SCALE GENOMIC DNA]</scope>
    <source>
        <strain evidence="2">YM2019G1</strain>
    </source>
</reference>
<sequence>MNNSKNGAVAILPEKLVSTGQSNYSISTNTSKTALLDERSLLACIVRTIPMVAEFGISSTLPNRLEKMLAPLHWHDYKKLYGKLDDFVAAHPELFFIEGDYIQLREGAQEMIAATAAVAKVAAAAAASSPYSPVLPSVAVTPMAQPNRLKKGLPSADSNHVKNENAALKGMQSSPKRQLMIIHSY</sequence>
<gene>
    <name evidence="2" type="ORF">F3Y22_tig00110319pilonHSYRG00231</name>
</gene>
<organism evidence="2 3">
    <name type="scientific">Hibiscus syriacus</name>
    <name type="common">Rose of Sharon</name>
    <dbReference type="NCBI Taxonomy" id="106335"/>
    <lineage>
        <taxon>Eukaryota</taxon>
        <taxon>Viridiplantae</taxon>
        <taxon>Streptophyta</taxon>
        <taxon>Embryophyta</taxon>
        <taxon>Tracheophyta</taxon>
        <taxon>Spermatophyta</taxon>
        <taxon>Magnoliopsida</taxon>
        <taxon>eudicotyledons</taxon>
        <taxon>Gunneridae</taxon>
        <taxon>Pentapetalae</taxon>
        <taxon>rosids</taxon>
        <taxon>malvids</taxon>
        <taxon>Malvales</taxon>
        <taxon>Malvaceae</taxon>
        <taxon>Malvoideae</taxon>
        <taxon>Hibiscus</taxon>
    </lineage>
</organism>
<dbReference type="PANTHER" id="PTHR35766">
    <property type="entry name" value="OS08G0543600 PROTEIN"/>
    <property type="match status" value="1"/>
</dbReference>
<evidence type="ECO:0000259" key="1">
    <source>
        <dbReference type="Pfam" id="PF24851"/>
    </source>
</evidence>
<comment type="caution">
    <text evidence="2">The sequence shown here is derived from an EMBL/GenBank/DDBJ whole genome shotgun (WGS) entry which is preliminary data.</text>
</comment>
<accession>A0A6A3B6S9</accession>
<dbReference type="EMBL" id="VEPZ02000927">
    <property type="protein sequence ID" value="KAE8710739.1"/>
    <property type="molecule type" value="Genomic_DNA"/>
</dbReference>
<dbReference type="Proteomes" id="UP000436088">
    <property type="component" value="Unassembled WGS sequence"/>
</dbReference>
<dbReference type="PANTHER" id="PTHR35766:SF1">
    <property type="entry name" value="OS08G0543600 PROTEIN"/>
    <property type="match status" value="1"/>
</dbReference>
<keyword evidence="3" id="KW-1185">Reference proteome</keyword>
<dbReference type="AlphaFoldDB" id="A0A6A3B6S9"/>
<dbReference type="InterPro" id="IPR056142">
    <property type="entry name" value="DUF7725"/>
</dbReference>
<dbReference type="Pfam" id="PF24851">
    <property type="entry name" value="DUF7725"/>
    <property type="match status" value="1"/>
</dbReference>
<proteinExistence type="predicted"/>
<feature type="domain" description="DUF7725" evidence="1">
    <location>
        <begin position="35"/>
        <end position="105"/>
    </location>
</feature>
<evidence type="ECO:0000313" key="2">
    <source>
        <dbReference type="EMBL" id="KAE8710739.1"/>
    </source>
</evidence>
<protein>
    <recommendedName>
        <fullName evidence="1">DUF7725 domain-containing protein</fullName>
    </recommendedName>
</protein>
<name>A0A6A3B6S9_HIBSY</name>